<reference evidence="1 2" key="1">
    <citation type="submission" date="2019-04" db="EMBL/GenBank/DDBJ databases">
        <title>Friends and foes A comparative genomics study of 23 Aspergillus species from section Flavi.</title>
        <authorList>
            <consortium name="DOE Joint Genome Institute"/>
            <person name="Kjaerbolling I."/>
            <person name="Vesth T."/>
            <person name="Frisvad J.C."/>
            <person name="Nybo J.L."/>
            <person name="Theobald S."/>
            <person name="Kildgaard S."/>
            <person name="Isbrandt T."/>
            <person name="Kuo A."/>
            <person name="Sato A."/>
            <person name="Lyhne E.K."/>
            <person name="Kogle M.E."/>
            <person name="Wiebenga A."/>
            <person name="Kun R.S."/>
            <person name="Lubbers R.J."/>
            <person name="Makela M.R."/>
            <person name="Barry K."/>
            <person name="Chovatia M."/>
            <person name="Clum A."/>
            <person name="Daum C."/>
            <person name="Haridas S."/>
            <person name="He G."/>
            <person name="LaButti K."/>
            <person name="Lipzen A."/>
            <person name="Mondo S."/>
            <person name="Riley R."/>
            <person name="Salamov A."/>
            <person name="Simmons B.A."/>
            <person name="Magnuson J.K."/>
            <person name="Henrissat B."/>
            <person name="Mortensen U.H."/>
            <person name="Larsen T.O."/>
            <person name="Devries R.P."/>
            <person name="Grigoriev I.V."/>
            <person name="Machida M."/>
            <person name="Baker S.E."/>
            <person name="Andersen M.R."/>
        </authorList>
    </citation>
    <scope>NUCLEOTIDE SEQUENCE [LARGE SCALE GENOMIC DNA]</scope>
    <source>
        <strain evidence="1 2">IBT 18842</strain>
    </source>
</reference>
<proteinExistence type="predicted"/>
<evidence type="ECO:0000313" key="2">
    <source>
        <dbReference type="Proteomes" id="UP000325780"/>
    </source>
</evidence>
<organism evidence="1 2">
    <name type="scientific">Aspergillus avenaceus</name>
    <dbReference type="NCBI Taxonomy" id="36643"/>
    <lineage>
        <taxon>Eukaryota</taxon>
        <taxon>Fungi</taxon>
        <taxon>Dikarya</taxon>
        <taxon>Ascomycota</taxon>
        <taxon>Pezizomycotina</taxon>
        <taxon>Eurotiomycetes</taxon>
        <taxon>Eurotiomycetidae</taxon>
        <taxon>Eurotiales</taxon>
        <taxon>Aspergillaceae</taxon>
        <taxon>Aspergillus</taxon>
        <taxon>Aspergillus subgen. Circumdati</taxon>
    </lineage>
</organism>
<dbReference type="EMBL" id="ML742311">
    <property type="protein sequence ID" value="KAE8145806.1"/>
    <property type="molecule type" value="Genomic_DNA"/>
</dbReference>
<name>A0A5N6THJ5_ASPAV</name>
<dbReference type="AlphaFoldDB" id="A0A5N6THJ5"/>
<gene>
    <name evidence="1" type="ORF">BDV25DRAFT_163795</name>
</gene>
<keyword evidence="2" id="KW-1185">Reference proteome</keyword>
<sequence length="97" mass="10834">MERQSFESSFRLTCRILSWPFFSPASHFLSFTHSLIQTAIPCWFRGEAFCRSMVLIVSSGVREGEAGIKRGRWKRWGTGDLSGFGLINVGGCVIASL</sequence>
<protein>
    <submittedName>
        <fullName evidence="1">Uncharacterized protein</fullName>
    </submittedName>
</protein>
<evidence type="ECO:0000313" key="1">
    <source>
        <dbReference type="EMBL" id="KAE8145806.1"/>
    </source>
</evidence>
<dbReference type="Proteomes" id="UP000325780">
    <property type="component" value="Unassembled WGS sequence"/>
</dbReference>
<accession>A0A5N6THJ5</accession>